<gene>
    <name evidence="2" type="ORF">P0Y56_09090</name>
</gene>
<dbReference type="PANTHER" id="PTHR30273:SF2">
    <property type="entry name" value="PROTEIN FECR"/>
    <property type="match status" value="1"/>
</dbReference>
<dbReference type="EMBL" id="CP119316">
    <property type="protein sequence ID" value="WEK45192.1"/>
    <property type="molecule type" value="Genomic_DNA"/>
</dbReference>
<protein>
    <submittedName>
        <fullName evidence="2">FecR family protein</fullName>
    </submittedName>
</protein>
<name>A0AAJ5X3J8_9SPHN</name>
<evidence type="ECO:0000313" key="2">
    <source>
        <dbReference type="EMBL" id="WEK45192.1"/>
    </source>
</evidence>
<dbReference type="Pfam" id="PF04773">
    <property type="entry name" value="FecR"/>
    <property type="match status" value="1"/>
</dbReference>
<feature type="domain" description="FecR protein" evidence="1">
    <location>
        <begin position="115"/>
        <end position="203"/>
    </location>
</feature>
<evidence type="ECO:0000259" key="1">
    <source>
        <dbReference type="Pfam" id="PF04773"/>
    </source>
</evidence>
<dbReference type="InterPro" id="IPR006860">
    <property type="entry name" value="FecR"/>
</dbReference>
<evidence type="ECO:0000313" key="3">
    <source>
        <dbReference type="Proteomes" id="UP001218362"/>
    </source>
</evidence>
<dbReference type="KEGG" id="acob:P0Y56_09090"/>
<dbReference type="Gene3D" id="2.60.120.1440">
    <property type="match status" value="1"/>
</dbReference>
<accession>A0AAJ5X3J8</accession>
<proteinExistence type="predicted"/>
<sequence length="318" mass="34393">MMEAIVPEFEEPGLDELEAAALWAERLSGPHGLDERAAFEVWLAERPAHEFAWFEMGALREAVQPAARDAAAREHALAPRRRRIGMLAACAAVLVTGFWTVPELALRLQADGIAATGETRDMRLPDGTHVAVNSGSAIDLRFAPGRREVKLLRGEAFFDVARDPAHPFTIAAGDSRVRVLGTHFNVRMDGARTTVTVAQGRVRFGPSENPASNLILTAGQQAFVESGAAQRQPVYDASAAFAWREGQIIFYRAPLRDVVAEIQRYRAAPVFVLGSGIGARTVSGAFSTRTPDVALANTARLLGLRMITLPGGIALIYD</sequence>
<dbReference type="PIRSF" id="PIRSF018266">
    <property type="entry name" value="FecR"/>
    <property type="match status" value="1"/>
</dbReference>
<dbReference type="GO" id="GO:0016989">
    <property type="term" value="F:sigma factor antagonist activity"/>
    <property type="evidence" value="ECO:0007669"/>
    <property type="project" value="TreeGrafter"/>
</dbReference>
<dbReference type="InterPro" id="IPR012373">
    <property type="entry name" value="Ferrdict_sens_TM"/>
</dbReference>
<dbReference type="PANTHER" id="PTHR30273">
    <property type="entry name" value="PERIPLASMIC SIGNAL SENSOR AND SIGMA FACTOR ACTIVATOR FECR-RELATED"/>
    <property type="match status" value="1"/>
</dbReference>
<reference evidence="2" key="1">
    <citation type="submission" date="2023-03" db="EMBL/GenBank/DDBJ databases">
        <title>Andean soil-derived lignocellulolytic bacterial consortium as a source of novel taxa and putative plastic-active enzymes.</title>
        <authorList>
            <person name="Diaz-Garcia L."/>
            <person name="Chuvochina M."/>
            <person name="Feuerriegel G."/>
            <person name="Bunk B."/>
            <person name="Sproer C."/>
            <person name="Streit W.R."/>
            <person name="Rodriguez L.M."/>
            <person name="Overmann J."/>
            <person name="Jimenez D.J."/>
        </authorList>
    </citation>
    <scope>NUCLEOTIDE SEQUENCE</scope>
    <source>
        <strain evidence="2">MAG 26</strain>
    </source>
</reference>
<organism evidence="2 3">
    <name type="scientific">Candidatus Andeanibacterium colombiense</name>
    <dbReference type="NCBI Taxonomy" id="3121345"/>
    <lineage>
        <taxon>Bacteria</taxon>
        <taxon>Pseudomonadati</taxon>
        <taxon>Pseudomonadota</taxon>
        <taxon>Alphaproteobacteria</taxon>
        <taxon>Sphingomonadales</taxon>
        <taxon>Sphingomonadaceae</taxon>
        <taxon>Candidatus Andeanibacterium</taxon>
    </lineage>
</organism>
<dbReference type="AlphaFoldDB" id="A0AAJ5X3J8"/>
<dbReference type="Proteomes" id="UP001218362">
    <property type="component" value="Chromosome"/>
</dbReference>